<evidence type="ECO:0000313" key="2">
    <source>
        <dbReference type="EMBL" id="KAK7754093.1"/>
    </source>
</evidence>
<proteinExistence type="predicted"/>
<keyword evidence="3" id="KW-1185">Reference proteome</keyword>
<organism evidence="2 3">
    <name type="scientific">Diatrype stigma</name>
    <dbReference type="NCBI Taxonomy" id="117547"/>
    <lineage>
        <taxon>Eukaryota</taxon>
        <taxon>Fungi</taxon>
        <taxon>Dikarya</taxon>
        <taxon>Ascomycota</taxon>
        <taxon>Pezizomycotina</taxon>
        <taxon>Sordariomycetes</taxon>
        <taxon>Xylariomycetidae</taxon>
        <taxon>Xylariales</taxon>
        <taxon>Diatrypaceae</taxon>
        <taxon>Diatrype</taxon>
    </lineage>
</organism>
<dbReference type="Proteomes" id="UP001320420">
    <property type="component" value="Unassembled WGS sequence"/>
</dbReference>
<feature type="region of interest" description="Disordered" evidence="1">
    <location>
        <begin position="1"/>
        <end position="90"/>
    </location>
</feature>
<accession>A0AAN9UU61</accession>
<evidence type="ECO:0000313" key="3">
    <source>
        <dbReference type="Proteomes" id="UP001320420"/>
    </source>
</evidence>
<name>A0AAN9UU61_9PEZI</name>
<evidence type="ECO:0000256" key="1">
    <source>
        <dbReference type="SAM" id="MobiDB-lite"/>
    </source>
</evidence>
<dbReference type="EMBL" id="JAKJXP020000023">
    <property type="protein sequence ID" value="KAK7754093.1"/>
    <property type="molecule type" value="Genomic_DNA"/>
</dbReference>
<gene>
    <name evidence="2" type="primary">SFU1</name>
    <name evidence="2" type="ORF">SLS62_003939</name>
</gene>
<comment type="caution">
    <text evidence="2">The sequence shown here is derived from an EMBL/GenBank/DDBJ whole genome shotgun (WGS) entry which is preliminary data.</text>
</comment>
<protein>
    <submittedName>
        <fullName evidence="2">GATA type transcriptional activator of nitrogen-regulated proteins</fullName>
    </submittedName>
</protein>
<dbReference type="AlphaFoldDB" id="A0AAN9UU61"/>
<reference evidence="2 3" key="1">
    <citation type="submission" date="2024-02" db="EMBL/GenBank/DDBJ databases">
        <title>De novo assembly and annotation of 12 fungi associated with fruit tree decline syndrome in Ontario, Canada.</title>
        <authorList>
            <person name="Sulman M."/>
            <person name="Ellouze W."/>
            <person name="Ilyukhin E."/>
        </authorList>
    </citation>
    <scope>NUCLEOTIDE SEQUENCE [LARGE SCALE GENOMIC DNA]</scope>
    <source>
        <strain evidence="2 3">M11/M66-122</strain>
    </source>
</reference>
<sequence length="115" mass="12476">MPSNESSQDSAKRMSSIKSILNPAAESSSNFSAIDHMSEAPHYRRSPASTASANSPGRYPGATNTLPSMFGRESPSESEQSKAEKRLALQQEAARMRQMLAAKERELAALGEENF</sequence>